<dbReference type="EMBL" id="JBFOLJ010000014">
    <property type="protein sequence ID" value="KAL2479236.1"/>
    <property type="molecule type" value="Genomic_DNA"/>
</dbReference>
<dbReference type="PANTHER" id="PTHR33673">
    <property type="entry name" value="SUPPRESSOR SRP40-LIKE PROTEIN"/>
    <property type="match status" value="1"/>
</dbReference>
<dbReference type="Proteomes" id="UP001604277">
    <property type="component" value="Unassembled WGS sequence"/>
</dbReference>
<evidence type="ECO:0000313" key="2">
    <source>
        <dbReference type="EMBL" id="KAL2479236.1"/>
    </source>
</evidence>
<feature type="compositionally biased region" description="Basic and acidic residues" evidence="1">
    <location>
        <begin position="225"/>
        <end position="234"/>
    </location>
</feature>
<evidence type="ECO:0000256" key="1">
    <source>
        <dbReference type="SAM" id="MobiDB-lite"/>
    </source>
</evidence>
<accession>A0ABD1QTJ7</accession>
<feature type="region of interest" description="Disordered" evidence="1">
    <location>
        <begin position="1"/>
        <end position="67"/>
    </location>
</feature>
<comment type="caution">
    <text evidence="2">The sequence shown here is derived from an EMBL/GenBank/DDBJ whole genome shotgun (WGS) entry which is preliminary data.</text>
</comment>
<feature type="region of interest" description="Disordered" evidence="1">
    <location>
        <begin position="95"/>
        <end position="117"/>
    </location>
</feature>
<dbReference type="PANTHER" id="PTHR33673:SF38">
    <property type="entry name" value="CHROMODOMAIN-HELICASE-DNA-BINDING PROTEIN 7-LIKE"/>
    <property type="match status" value="1"/>
</dbReference>
<proteinExistence type="predicted"/>
<feature type="compositionally biased region" description="Basic and acidic residues" evidence="1">
    <location>
        <begin position="47"/>
        <end position="57"/>
    </location>
</feature>
<reference evidence="3" key="1">
    <citation type="submission" date="2024-07" db="EMBL/GenBank/DDBJ databases">
        <title>Two chromosome-level genome assemblies of Korean endemic species Abeliophyllum distichum and Forsythia ovata (Oleaceae).</title>
        <authorList>
            <person name="Jang H."/>
        </authorList>
    </citation>
    <scope>NUCLEOTIDE SEQUENCE [LARGE SCALE GENOMIC DNA]</scope>
</reference>
<gene>
    <name evidence="2" type="ORF">Fot_48250</name>
</gene>
<sequence length="246" mass="26686">MESEEGNRKNMMTNSPPSVQKVDHHTSSKTSNPSSSISSSPDSTLDDPTRNLDKNSEKPITTNSVSKYELSENGALCATSPVAFTGQVSNLTPANVSATQSPSPQVMEHPTGLTGPSSYRIPSSVFARSKSSTPMEWSVCSNESLFSIHMGNMSFRNDPLFLRSGELGLPGEVSSFSQMFNYSPVQPPGSKATGSKSVDLGMAEASMKEVIRESEYQKNERWMSEECMSRHSRESGTSAKSFAFPM</sequence>
<dbReference type="AlphaFoldDB" id="A0ABD1QTJ7"/>
<keyword evidence="3" id="KW-1185">Reference proteome</keyword>
<name>A0ABD1QTJ7_9LAMI</name>
<organism evidence="2 3">
    <name type="scientific">Forsythia ovata</name>
    <dbReference type="NCBI Taxonomy" id="205694"/>
    <lineage>
        <taxon>Eukaryota</taxon>
        <taxon>Viridiplantae</taxon>
        <taxon>Streptophyta</taxon>
        <taxon>Embryophyta</taxon>
        <taxon>Tracheophyta</taxon>
        <taxon>Spermatophyta</taxon>
        <taxon>Magnoliopsida</taxon>
        <taxon>eudicotyledons</taxon>
        <taxon>Gunneridae</taxon>
        <taxon>Pentapetalae</taxon>
        <taxon>asterids</taxon>
        <taxon>lamiids</taxon>
        <taxon>Lamiales</taxon>
        <taxon>Oleaceae</taxon>
        <taxon>Forsythieae</taxon>
        <taxon>Forsythia</taxon>
    </lineage>
</organism>
<evidence type="ECO:0000313" key="3">
    <source>
        <dbReference type="Proteomes" id="UP001604277"/>
    </source>
</evidence>
<feature type="region of interest" description="Disordered" evidence="1">
    <location>
        <begin position="225"/>
        <end position="246"/>
    </location>
</feature>
<feature type="compositionally biased region" description="Low complexity" evidence="1">
    <location>
        <begin position="28"/>
        <end position="43"/>
    </location>
</feature>
<protein>
    <submittedName>
        <fullName evidence="2">Uncharacterized protein</fullName>
    </submittedName>
</protein>
<feature type="compositionally biased region" description="Polar residues" evidence="1">
    <location>
        <begin position="95"/>
        <end position="104"/>
    </location>
</feature>